<name>A0A9Q9AQR2_9PEZI</name>
<proteinExistence type="predicted"/>
<dbReference type="OrthoDB" id="4510061at2759"/>
<gene>
    <name evidence="1" type="ORF">Slin15195_G066940</name>
</gene>
<sequence>MARAMRVSELMTDYRNTQTYMASIRSNPSAEEYNEEGFQVLRHCVAESQRLLQQGFATIVPSATAKEGDEEAAKTQLRRVIYDAATKRFFAHKTYLQAQAAIKWCSYRQKILQLPNAQPQQQQQAVMQIRVTLRQELAALTDQRVEALLRYQDMQERKWIVEDPGLDQILRMGTGLS</sequence>
<reference evidence="1" key="1">
    <citation type="submission" date="2022-06" db="EMBL/GenBank/DDBJ databases">
        <title>Complete genome sequences of two strains of the flax pathogen Septoria linicola.</title>
        <authorList>
            <person name="Lapalu N."/>
            <person name="Simon A."/>
            <person name="Demenou B."/>
            <person name="Paumier D."/>
            <person name="Guillot M.-P."/>
            <person name="Gout L."/>
            <person name="Valade R."/>
        </authorList>
    </citation>
    <scope>NUCLEOTIDE SEQUENCE</scope>
    <source>
        <strain evidence="1">SE15195</strain>
    </source>
</reference>
<protein>
    <submittedName>
        <fullName evidence="1">Uncharacterized protein</fullName>
    </submittedName>
</protein>
<keyword evidence="2" id="KW-1185">Reference proteome</keyword>
<evidence type="ECO:0000313" key="1">
    <source>
        <dbReference type="EMBL" id="USW53375.1"/>
    </source>
</evidence>
<dbReference type="EMBL" id="CP099422">
    <property type="protein sequence ID" value="USW53375.1"/>
    <property type="molecule type" value="Genomic_DNA"/>
</dbReference>
<dbReference type="Proteomes" id="UP001056384">
    <property type="component" value="Chromosome 5"/>
</dbReference>
<evidence type="ECO:0000313" key="2">
    <source>
        <dbReference type="Proteomes" id="UP001056384"/>
    </source>
</evidence>
<accession>A0A9Q9AQR2</accession>
<dbReference type="AlphaFoldDB" id="A0A9Q9AQR2"/>
<organism evidence="1 2">
    <name type="scientific">Septoria linicola</name>
    <dbReference type="NCBI Taxonomy" id="215465"/>
    <lineage>
        <taxon>Eukaryota</taxon>
        <taxon>Fungi</taxon>
        <taxon>Dikarya</taxon>
        <taxon>Ascomycota</taxon>
        <taxon>Pezizomycotina</taxon>
        <taxon>Dothideomycetes</taxon>
        <taxon>Dothideomycetidae</taxon>
        <taxon>Mycosphaerellales</taxon>
        <taxon>Mycosphaerellaceae</taxon>
        <taxon>Septoria</taxon>
    </lineage>
</organism>